<sequence>MLFCYLSHKNIHSEQ</sequence>
<reference evidence="1 2" key="1">
    <citation type="submission" date="2005-09" db="EMBL/GenBank/DDBJ databases">
        <authorList>
            <person name="Mural R.J."/>
            <person name="Li P.W."/>
            <person name="Adams M.D."/>
            <person name="Amanatides P.G."/>
            <person name="Baden-Tillson H."/>
            <person name="Barnstead M."/>
            <person name="Chin S.H."/>
            <person name="Dew I."/>
            <person name="Evans C.A."/>
            <person name="Ferriera S."/>
            <person name="Flanigan M."/>
            <person name="Fosler C."/>
            <person name="Glodek A."/>
            <person name="Gu Z."/>
            <person name="Holt R.A."/>
            <person name="Jennings D."/>
            <person name="Kraft C.L."/>
            <person name="Lu F."/>
            <person name="Nguyen T."/>
            <person name="Nusskern D.R."/>
            <person name="Pfannkoch C.M."/>
            <person name="Sitter C."/>
            <person name="Sutton G.G."/>
            <person name="Venter J.C."/>
            <person name="Wang Z."/>
            <person name="Woodage T."/>
            <person name="Zheng X.H."/>
            <person name="Zhong F."/>
        </authorList>
    </citation>
    <scope>NUCLEOTIDE SEQUENCE [LARGE SCALE GENOMIC DNA]</scope>
    <source>
        <strain>BN</strain>
        <strain evidence="2">Sprague-Dawley</strain>
    </source>
</reference>
<dbReference type="Proteomes" id="UP000234681">
    <property type="component" value="Chromosome X"/>
</dbReference>
<gene>
    <name evidence="1" type="ORF">rCG_38096</name>
</gene>
<accession>A6IV29</accession>
<protein>
    <submittedName>
        <fullName evidence="1">RCG38096</fullName>
    </submittedName>
</protein>
<evidence type="ECO:0000313" key="2">
    <source>
        <dbReference type="Proteomes" id="UP000234681"/>
    </source>
</evidence>
<evidence type="ECO:0000313" key="1">
    <source>
        <dbReference type="EMBL" id="EDM07151.1"/>
    </source>
</evidence>
<feature type="non-terminal residue" evidence="1">
    <location>
        <position position="15"/>
    </location>
</feature>
<organism evidence="1 2">
    <name type="scientific">Rattus norvegicus</name>
    <name type="common">Rat</name>
    <dbReference type="NCBI Taxonomy" id="10116"/>
    <lineage>
        <taxon>Eukaryota</taxon>
        <taxon>Metazoa</taxon>
        <taxon>Chordata</taxon>
        <taxon>Craniata</taxon>
        <taxon>Vertebrata</taxon>
        <taxon>Euteleostomi</taxon>
        <taxon>Mammalia</taxon>
        <taxon>Eutheria</taxon>
        <taxon>Euarchontoglires</taxon>
        <taxon>Glires</taxon>
        <taxon>Rodentia</taxon>
        <taxon>Myomorpha</taxon>
        <taxon>Muroidea</taxon>
        <taxon>Muridae</taxon>
        <taxon>Murinae</taxon>
        <taxon>Rattus</taxon>
    </lineage>
</organism>
<proteinExistence type="predicted"/>
<dbReference type="EMBL" id="CH473969">
    <property type="protein sequence ID" value="EDM07151.1"/>
    <property type="molecule type" value="Genomic_DNA"/>
</dbReference>
<name>A6IV29_RAT</name>